<organism evidence="2 3">
    <name type="scientific">Ophiocordyceps unilateralis</name>
    <name type="common">Zombie-ant fungus</name>
    <name type="synonym">Torrubia unilateralis</name>
    <dbReference type="NCBI Taxonomy" id="268505"/>
    <lineage>
        <taxon>Eukaryota</taxon>
        <taxon>Fungi</taxon>
        <taxon>Dikarya</taxon>
        <taxon>Ascomycota</taxon>
        <taxon>Pezizomycotina</taxon>
        <taxon>Sordariomycetes</taxon>
        <taxon>Hypocreomycetidae</taxon>
        <taxon>Hypocreales</taxon>
        <taxon>Ophiocordycipitaceae</taxon>
        <taxon>Ophiocordyceps</taxon>
    </lineage>
</organism>
<reference evidence="2 3" key="2">
    <citation type="journal article" date="2017" name="Sci. Rep.">
        <title>Ant-infecting Ophiocordyceps genomes reveal a high diversity of potential behavioral manipulation genes and a possible major role for enterotoxins.</title>
        <authorList>
            <person name="de Bekker C."/>
            <person name="Ohm R.A."/>
            <person name="Evans H.C."/>
            <person name="Brachmann A."/>
            <person name="Hughes D.P."/>
        </authorList>
    </citation>
    <scope>NUCLEOTIDE SEQUENCE [LARGE SCALE GENOMIC DNA]</scope>
    <source>
        <strain evidence="2 3">SC16a</strain>
    </source>
</reference>
<dbReference type="EMBL" id="LAZP02000364">
    <property type="protein sequence ID" value="PFH57803.1"/>
    <property type="molecule type" value="Genomic_DNA"/>
</dbReference>
<keyword evidence="3" id="KW-1185">Reference proteome</keyword>
<comment type="caution">
    <text evidence="2">The sequence shown here is derived from an EMBL/GenBank/DDBJ whole genome shotgun (WGS) entry which is preliminary data.</text>
</comment>
<evidence type="ECO:0000313" key="2">
    <source>
        <dbReference type="EMBL" id="PFH57803.1"/>
    </source>
</evidence>
<feature type="compositionally biased region" description="Basic and acidic residues" evidence="1">
    <location>
        <begin position="79"/>
        <end position="88"/>
    </location>
</feature>
<accession>A0A2A9PA81</accession>
<sequence>MPRTSIVRPIRPQANALDVVSQPSNPTHTHIYTPSSFPSFSFPTPLFASATHRRERRGERHGEKTQTSARDGPSAESPRPPEKPKLEK</sequence>
<evidence type="ECO:0000256" key="1">
    <source>
        <dbReference type="SAM" id="MobiDB-lite"/>
    </source>
</evidence>
<reference evidence="2 3" key="1">
    <citation type="journal article" date="2015" name="BMC Genomics">
        <title>Gene expression during zombie ant biting behavior reflects the complexity underlying fungal parasitic behavioral manipulation.</title>
        <authorList>
            <person name="de Bekker C."/>
            <person name="Ohm R.A."/>
            <person name="Loreto R.G."/>
            <person name="Sebastian A."/>
            <person name="Albert I."/>
            <person name="Merrow M."/>
            <person name="Brachmann A."/>
            <person name="Hughes D.P."/>
        </authorList>
    </citation>
    <scope>NUCLEOTIDE SEQUENCE [LARGE SCALE GENOMIC DNA]</scope>
    <source>
        <strain evidence="2 3">SC16a</strain>
    </source>
</reference>
<feature type="compositionally biased region" description="Low complexity" evidence="1">
    <location>
        <begin position="33"/>
        <end position="47"/>
    </location>
</feature>
<proteinExistence type="predicted"/>
<dbReference type="AlphaFoldDB" id="A0A2A9PA81"/>
<feature type="compositionally biased region" description="Polar residues" evidence="1">
    <location>
        <begin position="21"/>
        <end position="32"/>
    </location>
</feature>
<evidence type="ECO:0000313" key="3">
    <source>
        <dbReference type="Proteomes" id="UP000037136"/>
    </source>
</evidence>
<gene>
    <name evidence="2" type="ORF">XA68_14547</name>
</gene>
<feature type="region of interest" description="Disordered" evidence="1">
    <location>
        <begin position="17"/>
        <end position="88"/>
    </location>
</feature>
<protein>
    <submittedName>
        <fullName evidence="2">Uncharacterized protein</fullName>
    </submittedName>
</protein>
<dbReference type="Proteomes" id="UP000037136">
    <property type="component" value="Unassembled WGS sequence"/>
</dbReference>
<name>A0A2A9PA81_OPHUN</name>